<dbReference type="Proteomes" id="UP000297890">
    <property type="component" value="Unassembled WGS sequence"/>
</dbReference>
<dbReference type="InterPro" id="IPR046470">
    <property type="entry name" value="SAM_HAT_C"/>
</dbReference>
<evidence type="ECO:0000256" key="1">
    <source>
        <dbReference type="ARBA" id="ARBA00022691"/>
    </source>
</evidence>
<dbReference type="Gene3D" id="3.40.50.10790">
    <property type="entry name" value="S-adenosyl-l-methionine hydroxide adenosyltransferase, N-terminal"/>
    <property type="match status" value="1"/>
</dbReference>
<dbReference type="PANTHER" id="PTHR35092">
    <property type="entry name" value="CHLORINASE MJ1651"/>
    <property type="match status" value="1"/>
</dbReference>
<evidence type="ECO:0000313" key="5">
    <source>
        <dbReference type="EMBL" id="TFZ83130.1"/>
    </source>
</evidence>
<dbReference type="PIRSF" id="PIRSF006779">
    <property type="entry name" value="UCP006779"/>
    <property type="match status" value="1"/>
</dbReference>
<dbReference type="EMBL" id="SRIO01000005">
    <property type="protein sequence ID" value="TFZ83130.1"/>
    <property type="molecule type" value="Genomic_DNA"/>
</dbReference>
<dbReference type="Pfam" id="PF01887">
    <property type="entry name" value="SAM_HAT_N"/>
    <property type="match status" value="1"/>
</dbReference>
<dbReference type="InterPro" id="IPR046469">
    <property type="entry name" value="SAM_HAT_N"/>
</dbReference>
<keyword evidence="6" id="KW-1185">Reference proteome</keyword>
<dbReference type="Pfam" id="PF20257">
    <property type="entry name" value="SAM_HAT_C"/>
    <property type="match status" value="1"/>
</dbReference>
<dbReference type="PANTHER" id="PTHR35092:SF1">
    <property type="entry name" value="CHLORINASE MJ1651"/>
    <property type="match status" value="1"/>
</dbReference>
<feature type="domain" description="S-adenosyl-l-methionine hydroxide adenosyltransferase C-terminal" evidence="4">
    <location>
        <begin position="171"/>
        <end position="248"/>
    </location>
</feature>
<evidence type="ECO:0008006" key="7">
    <source>
        <dbReference type="Google" id="ProtNLM"/>
    </source>
</evidence>
<proteinExistence type="inferred from homology"/>
<dbReference type="AlphaFoldDB" id="A0A4Z0FAF1"/>
<dbReference type="SUPFAM" id="SSF102522">
    <property type="entry name" value="Bacterial fluorinating enzyme, N-terminal domain"/>
    <property type="match status" value="1"/>
</dbReference>
<dbReference type="InterPro" id="IPR023228">
    <property type="entry name" value="SAM_OH_AdoTrfase_N_sf"/>
</dbReference>
<dbReference type="InterPro" id="IPR002747">
    <property type="entry name" value="SAM_OH_AdoTrfase"/>
</dbReference>
<accession>A0A4Z0FAF1</accession>
<name>A0A4Z0FAF1_9GAMM</name>
<protein>
    <recommendedName>
        <fullName evidence="7">SAM-dependent chlorinase/fluorinase</fullName>
    </recommendedName>
</protein>
<reference evidence="5 6" key="1">
    <citation type="journal article" date="2019" name="ISME J.">
        <title>Candidatus Macondimonas diazotrophica, a novel gammaproteobacterial genus dominating crude-oil-contaminated coastal sediments.</title>
        <authorList>
            <person name="Karthikeyan S."/>
            <person name="Konstantinidis K."/>
        </authorList>
    </citation>
    <scope>NUCLEOTIDE SEQUENCE [LARGE SCALE GENOMIC DNA]</scope>
    <source>
        <strain evidence="5 6">KTK01</strain>
    </source>
</reference>
<dbReference type="InterPro" id="IPR023227">
    <property type="entry name" value="SAM_OH_AdoTrfase_C_sf"/>
</dbReference>
<comment type="similarity">
    <text evidence="2">Belongs to the SAM hydrolase / SAM-dependent halogenase family.</text>
</comment>
<dbReference type="OrthoDB" id="9792195at2"/>
<evidence type="ECO:0000259" key="4">
    <source>
        <dbReference type="Pfam" id="PF20257"/>
    </source>
</evidence>
<organism evidence="5 6">
    <name type="scientific">Candidatus Macondimonas diazotrophica</name>
    <dbReference type="NCBI Taxonomy" id="2305248"/>
    <lineage>
        <taxon>Bacteria</taxon>
        <taxon>Pseudomonadati</taxon>
        <taxon>Pseudomonadota</taxon>
        <taxon>Gammaproteobacteria</taxon>
        <taxon>Chromatiales</taxon>
        <taxon>Ectothiorhodospiraceae</taxon>
        <taxon>Candidatus Macondimonas</taxon>
    </lineage>
</organism>
<comment type="caution">
    <text evidence="5">The sequence shown here is derived from an EMBL/GenBank/DDBJ whole genome shotgun (WGS) entry which is preliminary data.</text>
</comment>
<evidence type="ECO:0000259" key="3">
    <source>
        <dbReference type="Pfam" id="PF01887"/>
    </source>
</evidence>
<keyword evidence="1" id="KW-0949">S-adenosyl-L-methionine</keyword>
<dbReference type="Gene3D" id="2.40.30.90">
    <property type="entry name" value="Bacterial fluorinating enzyme like"/>
    <property type="match status" value="1"/>
</dbReference>
<evidence type="ECO:0000256" key="2">
    <source>
        <dbReference type="ARBA" id="ARBA00024035"/>
    </source>
</evidence>
<dbReference type="RefSeq" id="WP_135281430.1">
    <property type="nucleotide sequence ID" value="NZ_SRIO01000005.1"/>
</dbReference>
<sequence length="252" mass="26753">MKPEHDAGAAPIFLFTDFGLPAPYVGQMKAAIHRTAPAVQVVDLCQDLTPFQPRPAAYLLAALVPYLPVGASVVAVVDPGVGTERRGLVLKGSGIRLIGPDNGLLAITGHRLVDATWAALPDPESDACATFHGRDWFAPAAAQLHTGQPQMLHDLGDIAPVGAPWPEDWAAVIYVDRYGNAMTGLRADRGMRQDQTLKIGGRTVRPARTFADVPVGEAFWYANSIGLIEIAINQGNAAHQLGLEVGRPLFGG</sequence>
<gene>
    <name evidence="5" type="ORF">E4680_05720</name>
</gene>
<feature type="domain" description="S-adenosyl-l-methionine hydroxide adenosyltransferase N-terminal" evidence="3">
    <location>
        <begin position="12"/>
        <end position="149"/>
    </location>
</feature>
<evidence type="ECO:0000313" key="6">
    <source>
        <dbReference type="Proteomes" id="UP000297890"/>
    </source>
</evidence>
<dbReference type="SUPFAM" id="SSF101852">
    <property type="entry name" value="Bacterial fluorinating enzyme, C-terminal domain"/>
    <property type="match status" value="1"/>
</dbReference>